<dbReference type="SUPFAM" id="SSF49899">
    <property type="entry name" value="Concanavalin A-like lectins/glucanases"/>
    <property type="match status" value="1"/>
</dbReference>
<organism evidence="3 4">
    <name type="scientific">Tetrahymena thermophila (strain SB210)</name>
    <dbReference type="NCBI Taxonomy" id="312017"/>
    <lineage>
        <taxon>Eukaryota</taxon>
        <taxon>Sar</taxon>
        <taxon>Alveolata</taxon>
        <taxon>Ciliophora</taxon>
        <taxon>Intramacronucleata</taxon>
        <taxon>Oligohymenophorea</taxon>
        <taxon>Hymenostomatida</taxon>
        <taxon>Tetrahymenina</taxon>
        <taxon>Tetrahymenidae</taxon>
        <taxon>Tetrahymena</taxon>
    </lineage>
</organism>
<dbReference type="OMA" id="DGHETIP"/>
<gene>
    <name evidence="3" type="ORF">TTHERM_00083620</name>
</gene>
<evidence type="ECO:0000313" key="3">
    <source>
        <dbReference type="EMBL" id="EAR92363.1"/>
    </source>
</evidence>
<feature type="coiled-coil region" evidence="1">
    <location>
        <begin position="205"/>
        <end position="239"/>
    </location>
</feature>
<evidence type="ECO:0000256" key="1">
    <source>
        <dbReference type="SAM" id="Coils"/>
    </source>
</evidence>
<dbReference type="Gene3D" id="2.60.120.920">
    <property type="match status" value="1"/>
</dbReference>
<dbReference type="OrthoDB" id="10645196at2759"/>
<dbReference type="AlphaFoldDB" id="Q236Y7"/>
<sequence>MNQQLTVDSQYPYFRNQPISLQDLPSQQHSQNQWTGDNSFQMEYSGANGTVQVNYPNYLVAQNQSQSSRITPQMNQSFQNQSRSPLQELNVQRNSMNNLIQENEYENNGPKYVAFQLPAIMCTKGKGNSIHAQHDQPLTMVCVDRNCLDNNQFLLCSICSQTDHQFHEQVPLKLLIHDIIACLNDKKDSPKKLSSKLANLRAESLQRVKEIRQKISQRLDEIEQEIIFLYETLQEHQIKQVIRFSQKDVLEGIDNLMSCKTKEHLQAEIRNIMNNTHIDSGNANNFGVDILNEAIAENTLQDIGIKHENLTKLLVNLQKSCEDLLQDKEKLVANFTINCNESFSVHPTLNNSAVAALNNHSALQENIVHHKNTIYDPDYVNKKGGLQGSGDSFNNIPVDEPQSLLQTSFMSHTSKSSNILTQRFEFSKTMRDPNIVLQRRVIINGNYEGNNERLHYRVQLVLPELETATPSIKQWSFKIARQLPHWIGFGVCHVNDIKKQQFKLTNNEFSFTHHEGQKKTNDHGCYLITTHGWAFGHKNQPQRTNLRFSKNDIITCRFDPFKNFIIFYKNNDFQNPYNLSFESICWNKLYPCVVFWYPGDSVELL</sequence>
<reference evidence="4" key="1">
    <citation type="journal article" date="2006" name="PLoS Biol.">
        <title>Macronuclear genome sequence of the ciliate Tetrahymena thermophila, a model eukaryote.</title>
        <authorList>
            <person name="Eisen J.A."/>
            <person name="Coyne R.S."/>
            <person name="Wu M."/>
            <person name="Wu D."/>
            <person name="Thiagarajan M."/>
            <person name="Wortman J.R."/>
            <person name="Badger J.H."/>
            <person name="Ren Q."/>
            <person name="Amedeo P."/>
            <person name="Jones K.M."/>
            <person name="Tallon L.J."/>
            <person name="Delcher A.L."/>
            <person name="Salzberg S.L."/>
            <person name="Silva J.C."/>
            <person name="Haas B.J."/>
            <person name="Majoros W.H."/>
            <person name="Farzad M."/>
            <person name="Carlton J.M."/>
            <person name="Smith R.K. Jr."/>
            <person name="Garg J."/>
            <person name="Pearlman R.E."/>
            <person name="Karrer K.M."/>
            <person name="Sun L."/>
            <person name="Manning G."/>
            <person name="Elde N.C."/>
            <person name="Turkewitz A.P."/>
            <person name="Asai D.J."/>
            <person name="Wilkes D.E."/>
            <person name="Wang Y."/>
            <person name="Cai H."/>
            <person name="Collins K."/>
            <person name="Stewart B.A."/>
            <person name="Lee S.R."/>
            <person name="Wilamowska K."/>
            <person name="Weinberg Z."/>
            <person name="Ruzzo W.L."/>
            <person name="Wloga D."/>
            <person name="Gaertig J."/>
            <person name="Frankel J."/>
            <person name="Tsao C.-C."/>
            <person name="Gorovsky M.A."/>
            <person name="Keeling P.J."/>
            <person name="Waller R.F."/>
            <person name="Patron N.J."/>
            <person name="Cherry J.M."/>
            <person name="Stover N.A."/>
            <person name="Krieger C.J."/>
            <person name="del Toro C."/>
            <person name="Ryder H.F."/>
            <person name="Williamson S.C."/>
            <person name="Barbeau R.A."/>
            <person name="Hamilton E.P."/>
            <person name="Orias E."/>
        </authorList>
    </citation>
    <scope>NUCLEOTIDE SEQUENCE [LARGE SCALE GENOMIC DNA]</scope>
    <source>
        <strain evidence="4">SB210</strain>
    </source>
</reference>
<name>Q236Y7_TETTS</name>
<dbReference type="GeneID" id="7839324"/>
<keyword evidence="1" id="KW-0175">Coiled coil</keyword>
<keyword evidence="4" id="KW-1185">Reference proteome</keyword>
<evidence type="ECO:0000313" key="4">
    <source>
        <dbReference type="Proteomes" id="UP000009168"/>
    </source>
</evidence>
<proteinExistence type="predicted"/>
<dbReference type="InterPro" id="IPR043136">
    <property type="entry name" value="B30.2/SPRY_sf"/>
</dbReference>
<evidence type="ECO:0000259" key="2">
    <source>
        <dbReference type="Pfam" id="PF00622"/>
    </source>
</evidence>
<dbReference type="KEGG" id="tet:TTHERM_00083620"/>
<dbReference type="HOGENOM" id="CLU_451675_0_0_1"/>
<dbReference type="InterPro" id="IPR003877">
    <property type="entry name" value="SPRY_dom"/>
</dbReference>
<dbReference type="EMBL" id="GG662749">
    <property type="protein sequence ID" value="EAR92363.1"/>
    <property type="molecule type" value="Genomic_DNA"/>
</dbReference>
<dbReference type="InParanoid" id="Q236Y7"/>
<accession>Q236Y7</accession>
<dbReference type="Pfam" id="PF00622">
    <property type="entry name" value="SPRY"/>
    <property type="match status" value="1"/>
</dbReference>
<feature type="domain" description="SPRY" evidence="2">
    <location>
        <begin position="475"/>
        <end position="598"/>
    </location>
</feature>
<dbReference type="Proteomes" id="UP000009168">
    <property type="component" value="Unassembled WGS sequence"/>
</dbReference>
<dbReference type="RefSeq" id="XP_001012608.1">
    <property type="nucleotide sequence ID" value="XM_001012608.1"/>
</dbReference>
<dbReference type="InterPro" id="IPR013320">
    <property type="entry name" value="ConA-like_dom_sf"/>
</dbReference>
<protein>
    <submittedName>
        <fullName evidence="3">SPRY domain protein</fullName>
    </submittedName>
</protein>
<feature type="coiled-coil region" evidence="1">
    <location>
        <begin position="307"/>
        <end position="334"/>
    </location>
</feature>